<evidence type="ECO:0000313" key="3">
    <source>
        <dbReference type="Proteomes" id="UP000034078"/>
    </source>
</evidence>
<feature type="transmembrane region" description="Helical" evidence="1">
    <location>
        <begin position="7"/>
        <end position="31"/>
    </location>
</feature>
<reference evidence="2 3" key="1">
    <citation type="journal article" date="2015" name="Nature">
        <title>rRNA introns, odd ribosomes, and small enigmatic genomes across a large radiation of phyla.</title>
        <authorList>
            <person name="Brown C.T."/>
            <person name="Hug L.A."/>
            <person name="Thomas B.C."/>
            <person name="Sharon I."/>
            <person name="Castelle C.J."/>
            <person name="Singh A."/>
            <person name="Wilkins M.J."/>
            <person name="Williams K.H."/>
            <person name="Banfield J.F."/>
        </authorList>
    </citation>
    <scope>NUCLEOTIDE SEQUENCE [LARGE SCALE GENOMIC DNA]</scope>
</reference>
<comment type="caution">
    <text evidence="2">The sequence shown here is derived from an EMBL/GenBank/DDBJ whole genome shotgun (WGS) entry which is preliminary data.</text>
</comment>
<accession>A0A837IJT3</accession>
<name>A0A837IJT3_9BACT</name>
<gene>
    <name evidence="2" type="ORF">UX01_C0002G0106</name>
</gene>
<keyword evidence="1" id="KW-1133">Transmembrane helix</keyword>
<protein>
    <submittedName>
        <fullName evidence="2">Uncharacterized protein</fullName>
    </submittedName>
</protein>
<evidence type="ECO:0000313" key="2">
    <source>
        <dbReference type="EMBL" id="KKU01140.1"/>
    </source>
</evidence>
<keyword evidence="1" id="KW-0812">Transmembrane</keyword>
<keyword evidence="1" id="KW-0472">Membrane</keyword>
<dbReference type="EMBL" id="LCKO01000002">
    <property type="protein sequence ID" value="KKU01140.1"/>
    <property type="molecule type" value="Genomic_DNA"/>
</dbReference>
<evidence type="ECO:0000256" key="1">
    <source>
        <dbReference type="SAM" id="Phobius"/>
    </source>
</evidence>
<proteinExistence type="predicted"/>
<organism evidence="2 3">
    <name type="scientific">Candidatus Collierbacteria bacterium GW2011_GWB2_45_17</name>
    <dbReference type="NCBI Taxonomy" id="1618388"/>
    <lineage>
        <taxon>Bacteria</taxon>
        <taxon>Candidatus Collieribacteriota</taxon>
    </lineage>
</organism>
<dbReference type="AlphaFoldDB" id="A0A837IJT3"/>
<sequence length="102" mass="10626">MKPRKTLSIYVLLIGVMGLSIVGGVLAFQIFSASVKSQLTAAQKEAVKPIDGTIVQTVVDNLVKRDVITEAELGSVLIPTPTVEQLGGQATPSAVPSDAPIQ</sequence>
<dbReference type="Proteomes" id="UP000034078">
    <property type="component" value="Unassembled WGS sequence"/>
</dbReference>